<name>A0A4V1KQ85_9FLAO</name>
<reference evidence="2 3" key="1">
    <citation type="submission" date="2018-07" db="EMBL/GenBank/DDBJ databases">
        <title>Leeuwenhoekiella genomics.</title>
        <authorList>
            <person name="Tahon G."/>
            <person name="Willems A."/>
        </authorList>
    </citation>
    <scope>NUCLEOTIDE SEQUENCE [LARGE SCALE GENOMIC DNA]</scope>
    <source>
        <strain evidence="2 3">LMG 29608</strain>
    </source>
</reference>
<evidence type="ECO:0000313" key="3">
    <source>
        <dbReference type="Proteomes" id="UP000289859"/>
    </source>
</evidence>
<feature type="transmembrane region" description="Helical" evidence="1">
    <location>
        <begin position="62"/>
        <end position="83"/>
    </location>
</feature>
<dbReference type="OrthoDB" id="1179607at2"/>
<accession>A0A4V1KQ85</accession>
<proteinExistence type="predicted"/>
<comment type="caution">
    <text evidence="2">The sequence shown here is derived from an EMBL/GenBank/DDBJ whole genome shotgun (WGS) entry which is preliminary data.</text>
</comment>
<sequence length="125" mass="14123">MKIYGNCKFCKQSIPVKTEAQTRIQLAMQKGEKISCKCPNCNANQSIHVNDFKTQYSKTPQVIAAIIFCTGTLGGLYLGFFVLENIRNHYLAYGACSLLLVPGLAYGILHQEERRRVNAFNQMWV</sequence>
<evidence type="ECO:0000313" key="2">
    <source>
        <dbReference type="EMBL" id="RXG20532.1"/>
    </source>
</evidence>
<organism evidence="2 3">
    <name type="scientific">Leeuwenhoekiella polynyae</name>
    <dbReference type="NCBI Taxonomy" id="1550906"/>
    <lineage>
        <taxon>Bacteria</taxon>
        <taxon>Pseudomonadati</taxon>
        <taxon>Bacteroidota</taxon>
        <taxon>Flavobacteriia</taxon>
        <taxon>Flavobacteriales</taxon>
        <taxon>Flavobacteriaceae</taxon>
        <taxon>Leeuwenhoekiella</taxon>
    </lineage>
</organism>
<feature type="transmembrane region" description="Helical" evidence="1">
    <location>
        <begin position="89"/>
        <end position="109"/>
    </location>
</feature>
<gene>
    <name evidence="2" type="ORF">DSM02_2385</name>
</gene>
<keyword evidence="3" id="KW-1185">Reference proteome</keyword>
<keyword evidence="1" id="KW-1133">Transmembrane helix</keyword>
<dbReference type="Proteomes" id="UP000289859">
    <property type="component" value="Unassembled WGS sequence"/>
</dbReference>
<dbReference type="RefSeq" id="WP_128765804.1">
    <property type="nucleotide sequence ID" value="NZ_JBHUOO010000008.1"/>
</dbReference>
<evidence type="ECO:0000256" key="1">
    <source>
        <dbReference type="SAM" id="Phobius"/>
    </source>
</evidence>
<keyword evidence="1" id="KW-0472">Membrane</keyword>
<protein>
    <submittedName>
        <fullName evidence="2">Uncharacterized protein</fullName>
    </submittedName>
</protein>
<dbReference type="EMBL" id="QOVK01000010">
    <property type="protein sequence ID" value="RXG20532.1"/>
    <property type="molecule type" value="Genomic_DNA"/>
</dbReference>
<dbReference type="AlphaFoldDB" id="A0A4V1KQ85"/>
<keyword evidence="1" id="KW-0812">Transmembrane</keyword>